<feature type="region of interest" description="Disordered" evidence="1">
    <location>
        <begin position="275"/>
        <end position="307"/>
    </location>
</feature>
<dbReference type="OrthoDB" id="3556767at2759"/>
<organism evidence="2 3">
    <name type="scientific">Amylocarpus encephaloides</name>
    <dbReference type="NCBI Taxonomy" id="45428"/>
    <lineage>
        <taxon>Eukaryota</taxon>
        <taxon>Fungi</taxon>
        <taxon>Dikarya</taxon>
        <taxon>Ascomycota</taxon>
        <taxon>Pezizomycotina</taxon>
        <taxon>Leotiomycetes</taxon>
        <taxon>Helotiales</taxon>
        <taxon>Helotiales incertae sedis</taxon>
        <taxon>Amylocarpus</taxon>
    </lineage>
</organism>
<accession>A0A9P8C3Z8</accession>
<feature type="region of interest" description="Disordered" evidence="1">
    <location>
        <begin position="200"/>
        <end position="226"/>
    </location>
</feature>
<keyword evidence="3" id="KW-1185">Reference proteome</keyword>
<dbReference type="AlphaFoldDB" id="A0A9P8C3Z8"/>
<protein>
    <submittedName>
        <fullName evidence="2">Uncharacterized protein</fullName>
    </submittedName>
</protein>
<dbReference type="GO" id="GO:0007264">
    <property type="term" value="P:small GTPase-mediated signal transduction"/>
    <property type="evidence" value="ECO:0007669"/>
    <property type="project" value="InterPro"/>
</dbReference>
<feature type="compositionally biased region" description="Polar residues" evidence="1">
    <location>
        <begin position="275"/>
        <end position="284"/>
    </location>
</feature>
<feature type="compositionally biased region" description="Basic residues" evidence="1">
    <location>
        <begin position="349"/>
        <end position="366"/>
    </location>
</feature>
<reference evidence="2" key="1">
    <citation type="journal article" date="2021" name="IMA Fungus">
        <title>Genomic characterization of three marine fungi, including Emericellopsis atlantica sp. nov. with signatures of a generalist lifestyle and marine biomass degradation.</title>
        <authorList>
            <person name="Hagestad O.C."/>
            <person name="Hou L."/>
            <person name="Andersen J.H."/>
            <person name="Hansen E.H."/>
            <person name="Altermark B."/>
            <person name="Li C."/>
            <person name="Kuhnert E."/>
            <person name="Cox R.J."/>
            <person name="Crous P.W."/>
            <person name="Spatafora J.W."/>
            <person name="Lail K."/>
            <person name="Amirebrahimi M."/>
            <person name="Lipzen A."/>
            <person name="Pangilinan J."/>
            <person name="Andreopoulos W."/>
            <person name="Hayes R.D."/>
            <person name="Ng V."/>
            <person name="Grigoriev I.V."/>
            <person name="Jackson S.A."/>
            <person name="Sutton T.D.S."/>
            <person name="Dobson A.D.W."/>
            <person name="Rama T."/>
        </authorList>
    </citation>
    <scope>NUCLEOTIDE SEQUENCE</scope>
    <source>
        <strain evidence="2">TRa018bII</strain>
    </source>
</reference>
<dbReference type="InterPro" id="IPR023578">
    <property type="entry name" value="Ras_GEF_dom_sf"/>
</dbReference>
<proteinExistence type="predicted"/>
<feature type="compositionally biased region" description="Basic and acidic residues" evidence="1">
    <location>
        <begin position="285"/>
        <end position="296"/>
    </location>
</feature>
<dbReference type="Proteomes" id="UP000824998">
    <property type="component" value="Unassembled WGS sequence"/>
</dbReference>
<dbReference type="Gene3D" id="1.10.840.10">
    <property type="entry name" value="Ras guanine-nucleotide exchange factors catalytic domain"/>
    <property type="match status" value="1"/>
</dbReference>
<sequence length="366" mass="41769">MTAKDQALFGGLCYNDFDSQSGSLSALSTRWSRLVDDIKGCCITDNDLVEKISDVIVILLRFRNFYAATAFLHGLQNARFRPKQLSPYWKLISTTENYVFYRLQWAKAPGLPFLVPHTYRTNIVKKARDFFEFISYYKWREAKNEDDLSCYTEGQSQAPETLRLWHIICNIIRLLASFLVVPYLPRRSVRPSLSTHGALHSDVEKGLPDDQAPACSLSRSSAKDGSFRASYPPLPNHHIENASPHIPALRRHVREGCDACSQQLTLATEPSARSRCSITAPSQQRGDDWDTKKNGQGDDLPFVDGNSSQSRMILLDPSFSLANREIGPNSVLATWRKHFPKKEFSLPKRVPRKPRMRHRREQKTEE</sequence>
<dbReference type="InterPro" id="IPR036964">
    <property type="entry name" value="RASGEF_cat_dom_sf"/>
</dbReference>
<dbReference type="SUPFAM" id="SSF48366">
    <property type="entry name" value="Ras GEF"/>
    <property type="match status" value="1"/>
</dbReference>
<dbReference type="EMBL" id="MU251598">
    <property type="protein sequence ID" value="KAG9231496.1"/>
    <property type="molecule type" value="Genomic_DNA"/>
</dbReference>
<evidence type="ECO:0000256" key="1">
    <source>
        <dbReference type="SAM" id="MobiDB-lite"/>
    </source>
</evidence>
<name>A0A9P8C3Z8_9HELO</name>
<evidence type="ECO:0000313" key="3">
    <source>
        <dbReference type="Proteomes" id="UP000824998"/>
    </source>
</evidence>
<dbReference type="GO" id="GO:0005085">
    <property type="term" value="F:guanyl-nucleotide exchange factor activity"/>
    <property type="evidence" value="ECO:0007669"/>
    <property type="project" value="InterPro"/>
</dbReference>
<feature type="region of interest" description="Disordered" evidence="1">
    <location>
        <begin position="344"/>
        <end position="366"/>
    </location>
</feature>
<evidence type="ECO:0000313" key="2">
    <source>
        <dbReference type="EMBL" id="KAG9231496.1"/>
    </source>
</evidence>
<gene>
    <name evidence="2" type="ORF">BJ875DRAFT_486948</name>
</gene>
<comment type="caution">
    <text evidence="2">The sequence shown here is derived from an EMBL/GenBank/DDBJ whole genome shotgun (WGS) entry which is preliminary data.</text>
</comment>